<evidence type="ECO:0000256" key="6">
    <source>
        <dbReference type="ARBA" id="ARBA00023136"/>
    </source>
</evidence>
<name>A0A939BDG9_9FIRM</name>
<organism evidence="8 9">
    <name type="scientific">Merdimmobilis hominis</name>
    <dbReference type="NCBI Taxonomy" id="2897707"/>
    <lineage>
        <taxon>Bacteria</taxon>
        <taxon>Bacillati</taxon>
        <taxon>Bacillota</taxon>
        <taxon>Clostridia</taxon>
        <taxon>Eubacteriales</taxon>
        <taxon>Oscillospiraceae</taxon>
        <taxon>Merdimmobilis</taxon>
    </lineage>
</organism>
<accession>A0A939BDG9</accession>
<dbReference type="EMBL" id="JACJKY010000003">
    <property type="protein sequence ID" value="MBM6920037.1"/>
    <property type="molecule type" value="Genomic_DNA"/>
</dbReference>
<keyword evidence="9" id="KW-1185">Reference proteome</keyword>
<comment type="subcellular location">
    <subcellularLocation>
        <location evidence="1">Endomembrane system</location>
        <topology evidence="1">Multi-pass membrane protein</topology>
    </subcellularLocation>
</comment>
<keyword evidence="4" id="KW-1278">Translocase</keyword>
<dbReference type="Proteomes" id="UP000774750">
    <property type="component" value="Unassembled WGS sequence"/>
</dbReference>
<dbReference type="GO" id="GO:0012505">
    <property type="term" value="C:endomembrane system"/>
    <property type="evidence" value="ECO:0007669"/>
    <property type="project" value="UniProtKB-SubCell"/>
</dbReference>
<feature type="transmembrane region" description="Helical" evidence="7">
    <location>
        <begin position="47"/>
        <end position="71"/>
    </location>
</feature>
<reference evidence="8" key="1">
    <citation type="submission" date="2020-08" db="EMBL/GenBank/DDBJ databases">
        <authorList>
            <person name="Cejkova D."/>
            <person name="Kubasova T."/>
            <person name="Jahodarova E."/>
            <person name="Rychlik I."/>
        </authorList>
    </citation>
    <scope>NUCLEOTIDE SEQUENCE</scope>
    <source>
        <strain evidence="8">An559</strain>
    </source>
</reference>
<feature type="transmembrane region" description="Helical" evidence="7">
    <location>
        <begin position="145"/>
        <end position="167"/>
    </location>
</feature>
<dbReference type="InterPro" id="IPR003667">
    <property type="entry name" value="NqrDE/RnfAE"/>
</dbReference>
<gene>
    <name evidence="8" type="ORF">H6A12_02525</name>
</gene>
<evidence type="ECO:0000256" key="3">
    <source>
        <dbReference type="ARBA" id="ARBA00022692"/>
    </source>
</evidence>
<dbReference type="AlphaFoldDB" id="A0A939BDG9"/>
<evidence type="ECO:0000313" key="9">
    <source>
        <dbReference type="Proteomes" id="UP000774750"/>
    </source>
</evidence>
<comment type="caution">
    <text evidence="8">The sequence shown here is derived from an EMBL/GenBank/DDBJ whole genome shotgun (WGS) entry which is preliminary data.</text>
</comment>
<evidence type="ECO:0000256" key="5">
    <source>
        <dbReference type="ARBA" id="ARBA00022989"/>
    </source>
</evidence>
<evidence type="ECO:0000256" key="4">
    <source>
        <dbReference type="ARBA" id="ARBA00022967"/>
    </source>
</evidence>
<evidence type="ECO:0008006" key="10">
    <source>
        <dbReference type="Google" id="ProtNLM"/>
    </source>
</evidence>
<protein>
    <recommendedName>
        <fullName evidence="10">Electron transport complex protein RnfA</fullName>
    </recommendedName>
</protein>
<dbReference type="GO" id="GO:0005886">
    <property type="term" value="C:plasma membrane"/>
    <property type="evidence" value="ECO:0007669"/>
    <property type="project" value="TreeGrafter"/>
</dbReference>
<dbReference type="InterPro" id="IPR050133">
    <property type="entry name" value="NqrDE/RnfAE_oxidrdctase"/>
</dbReference>
<proteinExistence type="predicted"/>
<sequence length="206" mass="22802">MNEFMSALRTFLGDMFTYAMIAIFIENTIFSRSIGVSTVLFSVRKKYNIFLLGLIMTCMLAVSSIAVYFIFPLLKPLSYSYYVLPPVYVAVIGVMYVIALLLTQKFAKKRKQEILSIIHVGVFNCAVLGALLLATNNVTGSFGMFFGFAIGTGIGFMLASYTVRIAYEHLSSESVPEAFRGFPITLIYIGLVSLALYGVIGHELPF</sequence>
<feature type="transmembrane region" description="Helical" evidence="7">
    <location>
        <begin position="83"/>
        <end position="102"/>
    </location>
</feature>
<feature type="transmembrane region" description="Helical" evidence="7">
    <location>
        <begin position="179"/>
        <end position="200"/>
    </location>
</feature>
<keyword evidence="6 7" id="KW-0472">Membrane</keyword>
<feature type="transmembrane region" description="Helical" evidence="7">
    <location>
        <begin position="15"/>
        <end position="35"/>
    </location>
</feature>
<evidence type="ECO:0000313" key="8">
    <source>
        <dbReference type="EMBL" id="MBM6920037.1"/>
    </source>
</evidence>
<keyword evidence="2" id="KW-0813">Transport</keyword>
<evidence type="ECO:0000256" key="2">
    <source>
        <dbReference type="ARBA" id="ARBA00022448"/>
    </source>
</evidence>
<evidence type="ECO:0000256" key="1">
    <source>
        <dbReference type="ARBA" id="ARBA00004127"/>
    </source>
</evidence>
<dbReference type="Pfam" id="PF02508">
    <property type="entry name" value="Rnf-Nqr"/>
    <property type="match status" value="1"/>
</dbReference>
<dbReference type="PANTHER" id="PTHR30335:SF1">
    <property type="entry name" value="NA(+)-TRANSLOCATING NADH-QUINONE REDUCTASE SUBUNIT E"/>
    <property type="match status" value="1"/>
</dbReference>
<keyword evidence="5 7" id="KW-1133">Transmembrane helix</keyword>
<dbReference type="PANTHER" id="PTHR30335">
    <property type="entry name" value="INTEGRAL MEMBRANE PROTEIN OF SOXR-REDUCING COMPLEX"/>
    <property type="match status" value="1"/>
</dbReference>
<feature type="transmembrane region" description="Helical" evidence="7">
    <location>
        <begin position="114"/>
        <end position="133"/>
    </location>
</feature>
<reference evidence="8" key="2">
    <citation type="journal article" date="2021" name="Sci. Rep.">
        <title>The distribution of antibiotic resistance genes in chicken gut microbiota commensals.</title>
        <authorList>
            <person name="Juricova H."/>
            <person name="Matiasovicova J."/>
            <person name="Kubasova T."/>
            <person name="Cejkova D."/>
            <person name="Rychlik I."/>
        </authorList>
    </citation>
    <scope>NUCLEOTIDE SEQUENCE</scope>
    <source>
        <strain evidence="8">An559</strain>
    </source>
</reference>
<keyword evidence="3 7" id="KW-0812">Transmembrane</keyword>
<evidence type="ECO:0000256" key="7">
    <source>
        <dbReference type="SAM" id="Phobius"/>
    </source>
</evidence>
<dbReference type="RefSeq" id="WP_204444451.1">
    <property type="nucleotide sequence ID" value="NZ_JACJKY010000003.1"/>
</dbReference>